<feature type="region of interest" description="Disordered" evidence="1">
    <location>
        <begin position="461"/>
        <end position="488"/>
    </location>
</feature>
<accession>A0A194VRF5</accession>
<sequence>MSFSNTQRTNSWNVEFFNSKSFIRIAGVFQLADMLSIADITHELYLCLVFDEPNDDAASYEPALLLRGTPPKSLIFLDRQDNSPFPTPTPAGGRDSYDFLFHSSRCARRGDLHTLSDTCIYHTDMPQRRVDPRYLDISVRSTDERLGNFPTRPSSLKRESSSSRTPSLSPSRPDFTGADDPSIIFPNDASRLMRLWPSNVFQHCTQGCVITGKGRAGGVQGPGLEAAHIVPQSQWNTFPIDNSNSIADPGLSDQLLQAWRSTWSAELNGIMLLSHLYKCFNARLVAIHPKTHLIRAFVDYDVITEFYGMRANLPRLIPEQVLQHHWDMCCLENTPGPAVPSPSRLTNIPELPRPKARKLDYRDPSKEDPNTQASNTQAPDTQAPDTQYLQTYMYQSNKHPPSPPLSERASEERTLWHFGKGIIKDTETVQQLVGEDQVLEVINDAEYGRGRPRVRQRCTSADNGDACGKQGVKRQRLELSPDIPFTDS</sequence>
<gene>
    <name evidence="3" type="ORF">VM1G_02328</name>
</gene>
<feature type="domain" description="HNH nuclease" evidence="2">
    <location>
        <begin position="208"/>
        <end position="288"/>
    </location>
</feature>
<evidence type="ECO:0000313" key="3">
    <source>
        <dbReference type="EMBL" id="KUI66774.1"/>
    </source>
</evidence>
<evidence type="ECO:0000256" key="1">
    <source>
        <dbReference type="SAM" id="MobiDB-lite"/>
    </source>
</evidence>
<feature type="region of interest" description="Disordered" evidence="1">
    <location>
        <begin position="145"/>
        <end position="180"/>
    </location>
</feature>
<feature type="compositionally biased region" description="Polar residues" evidence="1">
    <location>
        <begin position="370"/>
        <end position="383"/>
    </location>
</feature>
<dbReference type="Proteomes" id="UP000078559">
    <property type="component" value="Chromosome 2"/>
</dbReference>
<feature type="compositionally biased region" description="Low complexity" evidence="1">
    <location>
        <begin position="162"/>
        <end position="173"/>
    </location>
</feature>
<protein>
    <recommendedName>
        <fullName evidence="2">HNH nuclease domain-containing protein</fullName>
    </recommendedName>
</protein>
<feature type="compositionally biased region" description="Basic and acidic residues" evidence="1">
    <location>
        <begin position="357"/>
        <end position="369"/>
    </location>
</feature>
<dbReference type="Pfam" id="PF13391">
    <property type="entry name" value="HNH_2"/>
    <property type="match status" value="1"/>
</dbReference>
<keyword evidence="4" id="KW-1185">Reference proteome</keyword>
<evidence type="ECO:0000313" key="4">
    <source>
        <dbReference type="Proteomes" id="UP000078559"/>
    </source>
</evidence>
<feature type="region of interest" description="Disordered" evidence="1">
    <location>
        <begin position="337"/>
        <end position="383"/>
    </location>
</feature>
<dbReference type="AlphaFoldDB" id="A0A194VRF5"/>
<dbReference type="InterPro" id="IPR003615">
    <property type="entry name" value="HNH_nuc"/>
</dbReference>
<proteinExistence type="predicted"/>
<organism evidence="3 4">
    <name type="scientific">Cytospora mali</name>
    <name type="common">Apple Valsa canker fungus</name>
    <name type="synonym">Valsa mali</name>
    <dbReference type="NCBI Taxonomy" id="578113"/>
    <lineage>
        <taxon>Eukaryota</taxon>
        <taxon>Fungi</taxon>
        <taxon>Dikarya</taxon>
        <taxon>Ascomycota</taxon>
        <taxon>Pezizomycotina</taxon>
        <taxon>Sordariomycetes</taxon>
        <taxon>Sordariomycetidae</taxon>
        <taxon>Diaporthales</taxon>
        <taxon>Cytosporaceae</taxon>
        <taxon>Cytospora</taxon>
    </lineage>
</organism>
<reference evidence="3" key="1">
    <citation type="submission" date="2014-12" db="EMBL/GenBank/DDBJ databases">
        <title>Genome Sequence of Valsa Canker Pathogens Uncovers a Specific Adaption of Colonization on Woody Bark.</title>
        <authorList>
            <person name="Yin Z."/>
            <person name="Liu H."/>
            <person name="Gao X."/>
            <person name="Li Z."/>
            <person name="Song N."/>
            <person name="Ke X."/>
            <person name="Dai Q."/>
            <person name="Wu Y."/>
            <person name="Sun Y."/>
            <person name="Xu J.-R."/>
            <person name="Kang Z.K."/>
            <person name="Wang L."/>
            <person name="Huang L."/>
        </authorList>
    </citation>
    <scope>NUCLEOTIDE SEQUENCE [LARGE SCALE GENOMIC DNA]</scope>
    <source>
        <strain evidence="3">03-8</strain>
    </source>
</reference>
<dbReference type="EMBL" id="CM003099">
    <property type="protein sequence ID" value="KUI66774.1"/>
    <property type="molecule type" value="Genomic_DNA"/>
</dbReference>
<evidence type="ECO:0000259" key="2">
    <source>
        <dbReference type="Pfam" id="PF13391"/>
    </source>
</evidence>
<name>A0A194VRF5_CYTMA</name>